<reference evidence="4" key="1">
    <citation type="submission" date="2020-04" db="EMBL/GenBank/DDBJ databases">
        <authorList>
            <person name="Kittiwongwattana C."/>
        </authorList>
    </citation>
    <scope>NUCLEOTIDE SEQUENCE [LARGE SCALE GENOMIC DNA]</scope>
    <source>
        <strain evidence="4">1310</strain>
    </source>
</reference>
<dbReference type="Proteomes" id="UP000502421">
    <property type="component" value="Chromosome"/>
</dbReference>
<sequence>MMLSKFYTLKKVLYLSFLFICLFAYSARAQTYANSQTSGVTGLCLLCGVTNGDNAVNSNLNDYSTFNITVGLLGVSVYQTLNFPAGSTAGCDSLVIGIGSANSILSLNLLGGLTVQTFNGAVPNNDAHLVDSSNFRAWGNNRGEITLKPVGTFDRVRVTLTSSLVGLLNAFQVYYAYRKPALPPPVLPDSTNLCSGDTAALAAAVPAGTAVRWYSASGGGSLLYTGATYKVSPAVTTVYYAEAALNGCTSTRKKITVVVHPKPANPVFSVTPSIVCNTTGIGIDNYTPDVYYNVRAVYTGIDGLLLDSSYTVTNGDTVVVRDLNAYLNVTVNLYIQAVSKVTGCRSDTVMQTMILGAHGTYADAVPDNVTICKGDSVTLYAYGHGQENNPLLNIRWYNVPTGGVELHRGKYFKVGPLDTTHYYVVPGYHCENLQRTKVTVNVRKLPDPVYSVPQGMTCGATKIKVQNYQPGYSYRVRVKFRYTTQLLLDTAYLVLNTDTFFVPGYPTPLPAAVDIWVQAVDAVTGCRSDSAYRRMNTDGYAAKPQVTTDTVVICRGDSVVLHAFDPVYTQSRIRWYNVPTGGSRLYTGSDYKVSPQNTTVYYAAGGYGCEYPQRTPVTVIVNQCMQQAHTVQKKPLRYTLELFPNPSSGAVRLNIDKLLPGSVLILRNVHGVEVQREVLTGNNFSISPRLADGVYFIEIRNNRNEIHTGRVVLKR</sequence>
<gene>
    <name evidence="3" type="ORF">HF329_17875</name>
</gene>
<organism evidence="3 4">
    <name type="scientific">Chitinophaga oryzae</name>
    <dbReference type="NCBI Taxonomy" id="2725414"/>
    <lineage>
        <taxon>Bacteria</taxon>
        <taxon>Pseudomonadati</taxon>
        <taxon>Bacteroidota</taxon>
        <taxon>Chitinophagia</taxon>
        <taxon>Chitinophagales</taxon>
        <taxon>Chitinophagaceae</taxon>
        <taxon>Chitinophaga</taxon>
    </lineage>
</organism>
<accession>A0AAE6ZH94</accession>
<protein>
    <submittedName>
        <fullName evidence="3">T9SS type A sorting domain-containing protein</fullName>
    </submittedName>
</protein>
<dbReference type="NCBIfam" id="TIGR04183">
    <property type="entry name" value="Por_Secre_tail"/>
    <property type="match status" value="1"/>
</dbReference>
<dbReference type="EMBL" id="CP051205">
    <property type="protein sequence ID" value="QJB33083.1"/>
    <property type="molecule type" value="Genomic_DNA"/>
</dbReference>
<evidence type="ECO:0000259" key="2">
    <source>
        <dbReference type="Pfam" id="PF19081"/>
    </source>
</evidence>
<feature type="chain" id="PRO_5041900734" evidence="1">
    <location>
        <begin position="30"/>
        <end position="715"/>
    </location>
</feature>
<feature type="domain" description="Ig-like" evidence="2">
    <location>
        <begin position="185"/>
        <end position="261"/>
    </location>
</feature>
<evidence type="ECO:0000256" key="1">
    <source>
        <dbReference type="SAM" id="SignalP"/>
    </source>
</evidence>
<keyword evidence="1" id="KW-0732">Signal</keyword>
<name>A0AAE6ZH94_9BACT</name>
<dbReference type="InterPro" id="IPR044023">
    <property type="entry name" value="Ig_7"/>
</dbReference>
<feature type="signal peptide" evidence="1">
    <location>
        <begin position="1"/>
        <end position="29"/>
    </location>
</feature>
<proteinExistence type="predicted"/>
<dbReference type="InterPro" id="IPR026444">
    <property type="entry name" value="Secre_tail"/>
</dbReference>
<feature type="domain" description="Ig-like" evidence="2">
    <location>
        <begin position="367"/>
        <end position="442"/>
    </location>
</feature>
<dbReference type="KEGG" id="coy:HF329_17875"/>
<dbReference type="AlphaFoldDB" id="A0AAE6ZH94"/>
<evidence type="ECO:0000313" key="3">
    <source>
        <dbReference type="EMBL" id="QJB33083.1"/>
    </source>
</evidence>
<dbReference type="Pfam" id="PF19081">
    <property type="entry name" value="Ig_7"/>
    <property type="match status" value="3"/>
</dbReference>
<evidence type="ECO:0000313" key="4">
    <source>
        <dbReference type="Proteomes" id="UP000502421"/>
    </source>
</evidence>
<feature type="domain" description="Ig-like" evidence="2">
    <location>
        <begin position="543"/>
        <end position="622"/>
    </location>
</feature>
<dbReference type="RefSeq" id="WP_168805901.1">
    <property type="nucleotide sequence ID" value="NZ_CP051205.1"/>
</dbReference>